<keyword evidence="1" id="KW-1133">Transmembrane helix</keyword>
<accession>A0A974H5Z8</accession>
<organism evidence="2 3">
    <name type="scientific">Xenopus laevis</name>
    <name type="common">African clawed frog</name>
    <dbReference type="NCBI Taxonomy" id="8355"/>
    <lineage>
        <taxon>Eukaryota</taxon>
        <taxon>Metazoa</taxon>
        <taxon>Chordata</taxon>
        <taxon>Craniata</taxon>
        <taxon>Vertebrata</taxon>
        <taxon>Euteleostomi</taxon>
        <taxon>Amphibia</taxon>
        <taxon>Batrachia</taxon>
        <taxon>Anura</taxon>
        <taxon>Pipoidea</taxon>
        <taxon>Pipidae</taxon>
        <taxon>Xenopodinae</taxon>
        <taxon>Xenopus</taxon>
        <taxon>Xenopus</taxon>
    </lineage>
</organism>
<name>A0A974H5Z8_XENLA</name>
<feature type="transmembrane region" description="Helical" evidence="1">
    <location>
        <begin position="7"/>
        <end position="26"/>
    </location>
</feature>
<dbReference type="Proteomes" id="UP000694892">
    <property type="component" value="Chromosome 8S"/>
</dbReference>
<dbReference type="AlphaFoldDB" id="A0A974H5Z8"/>
<proteinExistence type="predicted"/>
<evidence type="ECO:0000313" key="2">
    <source>
        <dbReference type="EMBL" id="OCT66168.1"/>
    </source>
</evidence>
<keyword evidence="1" id="KW-0472">Membrane</keyword>
<reference evidence="3" key="1">
    <citation type="journal article" date="2016" name="Nature">
        <title>Genome evolution in the allotetraploid frog Xenopus laevis.</title>
        <authorList>
            <person name="Session A.M."/>
            <person name="Uno Y."/>
            <person name="Kwon T."/>
            <person name="Chapman J.A."/>
            <person name="Toyoda A."/>
            <person name="Takahashi S."/>
            <person name="Fukui A."/>
            <person name="Hikosaka A."/>
            <person name="Suzuki A."/>
            <person name="Kondo M."/>
            <person name="van Heeringen S.J."/>
            <person name="Quigley I."/>
            <person name="Heinz S."/>
            <person name="Ogino H."/>
            <person name="Ochi H."/>
            <person name="Hellsten U."/>
            <person name="Lyons J.B."/>
            <person name="Simakov O."/>
            <person name="Putnam N."/>
            <person name="Stites J."/>
            <person name="Kuroki Y."/>
            <person name="Tanaka T."/>
            <person name="Michiue T."/>
            <person name="Watanabe M."/>
            <person name="Bogdanovic O."/>
            <person name="Lister R."/>
            <person name="Georgiou G."/>
            <person name="Paranjpe S.S."/>
            <person name="van Kruijsbergen I."/>
            <person name="Shu S."/>
            <person name="Carlson J."/>
            <person name="Kinoshita T."/>
            <person name="Ohta Y."/>
            <person name="Mawaribuchi S."/>
            <person name="Jenkins J."/>
            <person name="Grimwood J."/>
            <person name="Schmutz J."/>
            <person name="Mitros T."/>
            <person name="Mozaffari S.V."/>
            <person name="Suzuki Y."/>
            <person name="Haramoto Y."/>
            <person name="Yamamoto T.S."/>
            <person name="Takagi C."/>
            <person name="Heald R."/>
            <person name="Miller K."/>
            <person name="Haudenschild C."/>
            <person name="Kitzman J."/>
            <person name="Nakayama T."/>
            <person name="Izutsu Y."/>
            <person name="Robert J."/>
            <person name="Fortriede J."/>
            <person name="Burns K."/>
            <person name="Lotay V."/>
            <person name="Karimi K."/>
            <person name="Yasuoka Y."/>
            <person name="Dichmann D.S."/>
            <person name="Flajnik M.F."/>
            <person name="Houston D.W."/>
            <person name="Shendure J."/>
            <person name="DuPasquier L."/>
            <person name="Vize P.D."/>
            <person name="Zorn A.M."/>
            <person name="Ito M."/>
            <person name="Marcotte E.M."/>
            <person name="Wallingford J.B."/>
            <person name="Ito Y."/>
            <person name="Asashima M."/>
            <person name="Ueno N."/>
            <person name="Matsuda Y."/>
            <person name="Veenstra G.J."/>
            <person name="Fujiyama A."/>
            <person name="Harland R.M."/>
            <person name="Taira M."/>
            <person name="Rokhsar D.S."/>
        </authorList>
    </citation>
    <scope>NUCLEOTIDE SEQUENCE [LARGE SCALE GENOMIC DNA]</scope>
    <source>
        <strain evidence="3">J</strain>
    </source>
</reference>
<evidence type="ECO:0000256" key="1">
    <source>
        <dbReference type="SAM" id="Phobius"/>
    </source>
</evidence>
<protein>
    <submittedName>
        <fullName evidence="2">Uncharacterized protein</fullName>
    </submittedName>
</protein>
<dbReference type="EMBL" id="CM004481">
    <property type="protein sequence ID" value="OCT66168.1"/>
    <property type="molecule type" value="Genomic_DNA"/>
</dbReference>
<sequence>MATKFNFITYFLVYMFYHVMLCSYSQTCFQIAAAVTLQQFPHENSAADGPKKGKYSQAKSCKWGISVQQNVFPGTKIQKQDPSP</sequence>
<gene>
    <name evidence="2" type="ORF">XELAEV_18042425mg</name>
</gene>
<evidence type="ECO:0000313" key="3">
    <source>
        <dbReference type="Proteomes" id="UP000694892"/>
    </source>
</evidence>
<keyword evidence="1" id="KW-0812">Transmembrane</keyword>